<feature type="compositionally biased region" description="Basic residues" evidence="1">
    <location>
        <begin position="90"/>
        <end position="103"/>
    </location>
</feature>
<reference evidence="2" key="1">
    <citation type="journal article" date="2019" name="Philos. Trans. R. Soc. Lond., B, Biol. Sci.">
        <title>Targeted metagenomic recovery of four divergent viruses reveals shared and distinctive characteristics of giant viruses of marine eukaryotes.</title>
        <authorList>
            <person name="Needham D.M."/>
            <person name="Poirier C."/>
            <person name="Hehenberger E."/>
            <person name="Jimenez V."/>
            <person name="Swalwell J.E."/>
            <person name="Santoro A.E."/>
            <person name="Worden A.Z."/>
        </authorList>
    </citation>
    <scope>NUCLEOTIDE SEQUENCE</scope>
    <source>
        <strain evidence="2">MPacV-611</strain>
    </source>
</reference>
<feature type="compositionally biased region" description="Polar residues" evidence="1">
    <location>
        <begin position="431"/>
        <end position="441"/>
    </location>
</feature>
<sequence length="461" mass="52708">MNSDTSSDELNVDYLDNNNFSINIDNNDDTKNDTTTDIYLNLVANIDKVKSEEDILSESENLLSSHSIKSLSSLASESHSDKHINEANNKKKNRSKKHRKKKKSVDSDIFINNTSSSKYSTKRESTKKDKHHNSVRSAVDSIKSSIRNDYYDNTPPKLTQQEIRLKKIDLLRKLSELKTKGFKLSKDYDFNSTIEEMEYEFDLVKGFADKRNGVKLYKNLIVNLASVVEFGNDKYDPFDFQLSGWSQHMNIEVDSYEDVLEELYEKYKGKGNKMSPELKLMLLVGFSASAFHFSKKHLSNVPGLDKVMENNPDMISNIINPPKKESQFMTEQEINIEQQKAELRKKDKEKKRNSMPGNVQNYINNMNDSPTRTRTTDKIDIPSDVNAVLNDVNDVSESHPKKKTKNGVAEILAKLHGRSDTNTETQEESSIDNSRIVSDSLSETSSKRKKKNKKTSLMTIE</sequence>
<name>A0A5J6VL51_9VIRU</name>
<organism evidence="2">
    <name type="scientific">Megaviridae environmental sample</name>
    <dbReference type="NCBI Taxonomy" id="1737588"/>
    <lineage>
        <taxon>Viruses</taxon>
        <taxon>Varidnaviria</taxon>
        <taxon>Bamfordvirae</taxon>
        <taxon>Nucleocytoviricota</taxon>
        <taxon>Megaviricetes</taxon>
        <taxon>Imitervirales</taxon>
        <taxon>Mimiviridae</taxon>
        <taxon>environmental samples</taxon>
    </lineage>
</organism>
<dbReference type="EMBL" id="MN448289">
    <property type="protein sequence ID" value="QFG74619.1"/>
    <property type="molecule type" value="Genomic_DNA"/>
</dbReference>
<evidence type="ECO:0000256" key="1">
    <source>
        <dbReference type="SAM" id="MobiDB-lite"/>
    </source>
</evidence>
<accession>A0A5J6VL51</accession>
<protein>
    <submittedName>
        <fullName evidence="2">Uncharacterized protein</fullName>
    </submittedName>
</protein>
<feature type="compositionally biased region" description="Basic and acidic residues" evidence="1">
    <location>
        <begin position="342"/>
        <end position="352"/>
    </location>
</feature>
<feature type="region of interest" description="Disordered" evidence="1">
    <location>
        <begin position="342"/>
        <end position="378"/>
    </location>
</feature>
<proteinExistence type="predicted"/>
<feature type="region of interest" description="Disordered" evidence="1">
    <location>
        <begin position="415"/>
        <end position="461"/>
    </location>
</feature>
<feature type="compositionally biased region" description="Polar residues" evidence="1">
    <location>
        <begin position="110"/>
        <end position="119"/>
    </location>
</feature>
<feature type="compositionally biased region" description="Basic and acidic residues" evidence="1">
    <location>
        <begin position="78"/>
        <end position="89"/>
    </location>
</feature>
<feature type="compositionally biased region" description="Polar residues" evidence="1">
    <location>
        <begin position="355"/>
        <end position="373"/>
    </location>
</feature>
<evidence type="ECO:0000313" key="2">
    <source>
        <dbReference type="EMBL" id="QFG74619.1"/>
    </source>
</evidence>
<dbReference type="Pfam" id="PF19071">
    <property type="entry name" value="DUF5767"/>
    <property type="match status" value="1"/>
</dbReference>
<feature type="region of interest" description="Disordered" evidence="1">
    <location>
        <begin position="74"/>
        <end position="138"/>
    </location>
</feature>
<dbReference type="InterPro" id="IPR043910">
    <property type="entry name" value="DUF5767"/>
</dbReference>